<evidence type="ECO:0000313" key="1">
    <source>
        <dbReference type="EMBL" id="GAA5107541.1"/>
    </source>
</evidence>
<dbReference type="Proteomes" id="UP001500864">
    <property type="component" value="Unassembled WGS sequence"/>
</dbReference>
<name>A0ABP9N5F9_9HYPH</name>
<proteinExistence type="predicted"/>
<keyword evidence="2" id="KW-1185">Reference proteome</keyword>
<evidence type="ECO:0000313" key="2">
    <source>
        <dbReference type="Proteomes" id="UP001500864"/>
    </source>
</evidence>
<organism evidence="1 2">
    <name type="scientific">Bartonella jaculi</name>
    <dbReference type="NCBI Taxonomy" id="686226"/>
    <lineage>
        <taxon>Bacteria</taxon>
        <taxon>Pseudomonadati</taxon>
        <taxon>Pseudomonadota</taxon>
        <taxon>Alphaproteobacteria</taxon>
        <taxon>Hyphomicrobiales</taxon>
        <taxon>Bartonellaceae</taxon>
        <taxon>Bartonella</taxon>
    </lineage>
</organism>
<sequence length="60" mass="7135">MPLEVFFYFKTQDEEPDGCKDMCAIPWLHCAQITRQEWIQEPKLGTKSVSKMNVLMDIKW</sequence>
<reference evidence="2" key="1">
    <citation type="journal article" date="2019" name="Int. J. Syst. Evol. Microbiol.">
        <title>The Global Catalogue of Microorganisms (GCM) 10K type strain sequencing project: providing services to taxonomists for standard genome sequencing and annotation.</title>
        <authorList>
            <consortium name="The Broad Institute Genomics Platform"/>
            <consortium name="The Broad Institute Genome Sequencing Center for Infectious Disease"/>
            <person name="Wu L."/>
            <person name="Ma J."/>
        </authorList>
    </citation>
    <scope>NUCLEOTIDE SEQUENCE [LARGE SCALE GENOMIC DNA]</scope>
    <source>
        <strain evidence="2">JCM 17712</strain>
    </source>
</reference>
<gene>
    <name evidence="1" type="ORF">GCM10023261_09020</name>
</gene>
<dbReference type="EMBL" id="BAABIZ010000007">
    <property type="protein sequence ID" value="GAA5107541.1"/>
    <property type="molecule type" value="Genomic_DNA"/>
</dbReference>
<accession>A0ABP9N5F9</accession>
<comment type="caution">
    <text evidence="1">The sequence shown here is derived from an EMBL/GenBank/DDBJ whole genome shotgun (WGS) entry which is preliminary data.</text>
</comment>
<protein>
    <submittedName>
        <fullName evidence="1">Uncharacterized protein</fullName>
    </submittedName>
</protein>